<feature type="non-terminal residue" evidence="2">
    <location>
        <position position="107"/>
    </location>
</feature>
<evidence type="ECO:0000256" key="1">
    <source>
        <dbReference type="SAM" id="Coils"/>
    </source>
</evidence>
<reference evidence="3" key="2">
    <citation type="submission" date="2015-01" db="EMBL/GenBank/DDBJ databases">
        <title>Evolutionary Origins and Diversification of the Mycorrhizal Mutualists.</title>
        <authorList>
            <consortium name="DOE Joint Genome Institute"/>
            <consortium name="Mycorrhizal Genomics Consortium"/>
            <person name="Kohler A."/>
            <person name="Kuo A."/>
            <person name="Nagy L.G."/>
            <person name="Floudas D."/>
            <person name="Copeland A."/>
            <person name="Barry K.W."/>
            <person name="Cichocki N."/>
            <person name="Veneault-Fourrey C."/>
            <person name="LaButti K."/>
            <person name="Lindquist E.A."/>
            <person name="Lipzen A."/>
            <person name="Lundell T."/>
            <person name="Morin E."/>
            <person name="Murat C."/>
            <person name="Riley R."/>
            <person name="Ohm R."/>
            <person name="Sun H."/>
            <person name="Tunlid A."/>
            <person name="Henrissat B."/>
            <person name="Grigoriev I.V."/>
            <person name="Hibbett D.S."/>
            <person name="Martin F."/>
        </authorList>
    </citation>
    <scope>NUCLEOTIDE SEQUENCE [LARGE SCALE GENOMIC DNA]</scope>
    <source>
        <strain evidence="3">h7</strain>
    </source>
</reference>
<dbReference type="HOGENOM" id="CLU_142395_0_0_1"/>
<protein>
    <submittedName>
        <fullName evidence="2">Uncharacterized protein</fullName>
    </submittedName>
</protein>
<dbReference type="AlphaFoldDB" id="A0A0C2Y404"/>
<keyword evidence="3" id="KW-1185">Reference proteome</keyword>
<dbReference type="STRING" id="686832.A0A0C2Y404"/>
<sequence length="107" mass="12295">MNSVNKSTGYSPFQLKMGRSPRILPPLILMPPRPSREHINAREVIERVRNDIADAKDNLLVAKIAQAHHANEHRNDDPNYKVGDLVMLSTLNRRREHKQKGQKRVAK</sequence>
<accession>A0A0C2Y404</accession>
<feature type="coiled-coil region" evidence="1">
    <location>
        <begin position="38"/>
        <end position="65"/>
    </location>
</feature>
<gene>
    <name evidence="2" type="ORF">M413DRAFT_39809</name>
</gene>
<dbReference type="OrthoDB" id="3268967at2759"/>
<proteinExistence type="predicted"/>
<dbReference type="Proteomes" id="UP000053424">
    <property type="component" value="Unassembled WGS sequence"/>
</dbReference>
<evidence type="ECO:0000313" key="2">
    <source>
        <dbReference type="EMBL" id="KIM35807.1"/>
    </source>
</evidence>
<evidence type="ECO:0000313" key="3">
    <source>
        <dbReference type="Proteomes" id="UP000053424"/>
    </source>
</evidence>
<reference evidence="2 3" key="1">
    <citation type="submission" date="2014-04" db="EMBL/GenBank/DDBJ databases">
        <authorList>
            <consortium name="DOE Joint Genome Institute"/>
            <person name="Kuo A."/>
            <person name="Gay G."/>
            <person name="Dore J."/>
            <person name="Kohler A."/>
            <person name="Nagy L.G."/>
            <person name="Floudas D."/>
            <person name="Copeland A."/>
            <person name="Barry K.W."/>
            <person name="Cichocki N."/>
            <person name="Veneault-Fourrey C."/>
            <person name="LaButti K."/>
            <person name="Lindquist E.A."/>
            <person name="Lipzen A."/>
            <person name="Lundell T."/>
            <person name="Morin E."/>
            <person name="Murat C."/>
            <person name="Sun H."/>
            <person name="Tunlid A."/>
            <person name="Henrissat B."/>
            <person name="Grigoriev I.V."/>
            <person name="Hibbett D.S."/>
            <person name="Martin F."/>
            <person name="Nordberg H.P."/>
            <person name="Cantor M.N."/>
            <person name="Hua S.X."/>
        </authorList>
    </citation>
    <scope>NUCLEOTIDE SEQUENCE [LARGE SCALE GENOMIC DNA]</scope>
    <source>
        <strain evidence="3">h7</strain>
    </source>
</reference>
<dbReference type="EMBL" id="KN831814">
    <property type="protein sequence ID" value="KIM35807.1"/>
    <property type="molecule type" value="Genomic_DNA"/>
</dbReference>
<organism evidence="2 3">
    <name type="scientific">Hebeloma cylindrosporum</name>
    <dbReference type="NCBI Taxonomy" id="76867"/>
    <lineage>
        <taxon>Eukaryota</taxon>
        <taxon>Fungi</taxon>
        <taxon>Dikarya</taxon>
        <taxon>Basidiomycota</taxon>
        <taxon>Agaricomycotina</taxon>
        <taxon>Agaricomycetes</taxon>
        <taxon>Agaricomycetidae</taxon>
        <taxon>Agaricales</taxon>
        <taxon>Agaricineae</taxon>
        <taxon>Hymenogastraceae</taxon>
        <taxon>Hebeloma</taxon>
    </lineage>
</organism>
<keyword evidence="1" id="KW-0175">Coiled coil</keyword>
<name>A0A0C2Y404_HEBCY</name>